<dbReference type="RefSeq" id="WP_086743337.1">
    <property type="nucleotide sequence ID" value="NZ_MWPV01000002.1"/>
</dbReference>
<keyword evidence="1" id="KW-0812">Transmembrane</keyword>
<organism evidence="2 3">
    <name type="scientific">Pseudoalteromonas ulvae</name>
    <dbReference type="NCBI Taxonomy" id="107327"/>
    <lineage>
        <taxon>Bacteria</taxon>
        <taxon>Pseudomonadati</taxon>
        <taxon>Pseudomonadota</taxon>
        <taxon>Gammaproteobacteria</taxon>
        <taxon>Alteromonadales</taxon>
        <taxon>Pseudoalteromonadaceae</taxon>
        <taxon>Pseudoalteromonas</taxon>
    </lineage>
</organism>
<dbReference type="EMBL" id="MWPV01000002">
    <property type="protein sequence ID" value="OUL58031.1"/>
    <property type="molecule type" value="Genomic_DNA"/>
</dbReference>
<evidence type="ECO:0000256" key="1">
    <source>
        <dbReference type="SAM" id="Phobius"/>
    </source>
</evidence>
<protein>
    <submittedName>
        <fullName evidence="2">Uncharacterized protein</fullName>
    </submittedName>
</protein>
<evidence type="ECO:0000313" key="2">
    <source>
        <dbReference type="EMBL" id="OUL58031.1"/>
    </source>
</evidence>
<dbReference type="AlphaFoldDB" id="A0A244CQY6"/>
<name>A0A244CQY6_PSEDV</name>
<reference evidence="2 3" key="1">
    <citation type="submission" date="2017-02" db="EMBL/GenBank/DDBJ databases">
        <title>Pseudoalteromonas ulvae TC14 Genome.</title>
        <authorList>
            <person name="Molmeret M."/>
        </authorList>
    </citation>
    <scope>NUCLEOTIDE SEQUENCE [LARGE SCALE GENOMIC DNA]</scope>
    <source>
        <strain evidence="2">TC14</strain>
    </source>
</reference>
<feature type="transmembrane region" description="Helical" evidence="1">
    <location>
        <begin position="55"/>
        <end position="75"/>
    </location>
</feature>
<proteinExistence type="predicted"/>
<sequence>MDFYVLKKNNELTAIPADEVVCKNYLESGYCYVDKIAACTEAAAISKLKNQKLKVIKWPAAAVFVTIFVAVVIWLNQ</sequence>
<accession>A0A244CQY6</accession>
<keyword evidence="1" id="KW-1133">Transmembrane helix</keyword>
<evidence type="ECO:0000313" key="3">
    <source>
        <dbReference type="Proteomes" id="UP000194841"/>
    </source>
</evidence>
<comment type="caution">
    <text evidence="2">The sequence shown here is derived from an EMBL/GenBank/DDBJ whole genome shotgun (WGS) entry which is preliminary data.</text>
</comment>
<dbReference type="Proteomes" id="UP000194841">
    <property type="component" value="Unassembled WGS sequence"/>
</dbReference>
<dbReference type="OrthoDB" id="6312643at2"/>
<gene>
    <name evidence="2" type="ORF">B1199_06645</name>
</gene>
<keyword evidence="1" id="KW-0472">Membrane</keyword>
<keyword evidence="3" id="KW-1185">Reference proteome</keyword>